<dbReference type="STRING" id="357809.Cphy_2908"/>
<evidence type="ECO:0000256" key="5">
    <source>
        <dbReference type="ARBA" id="ARBA00023136"/>
    </source>
</evidence>
<sequence precursor="true">MSKNTIIKGTLILTFAGLLTRLIGFFYRIFLSKALGAEALGLYQLIFPVYGICFTIYASGIQTAISKLVAEEAAKGSTKSAKRVLKTGILLSVTIASIISIIIYNSSDLIATKLLLHPETASSLRILAYVFPFCGITACINGYYFGLKKAGVPALTQLVEQIIRVGFVYFAALYFGGGKIKATCELAVAGIVFGEIASNIYNLISLTTQKKEPKISKGVENQYQSRFLHALAKMSVPLTANRLFISVLHSFEAILIPAMLQKSGLSDSEALSLFGILNGMAIPFLLFPSTITNSLSVLLLPAISEASAKQNTKLIAHTVSVSIKYSLILGIFSTGFFLFFGSPLGMSVFHIEEAGTYLVVMAWLCPFLYTATTLSSIINGLGKAHLTFLNSVAGLSLRIILLALIIPKFGIYGYLISVLISQLLTTALDVIIVVKNIPFKFDAINSLLKPGIITFFACSVFYRAYLFLKTVSKIPDVALIVLCAFALTAITLYLLKATNAIKMGEWKIT</sequence>
<dbReference type="RefSeq" id="WP_012200917.1">
    <property type="nucleotide sequence ID" value="NC_010001.1"/>
</dbReference>
<organism evidence="7 8">
    <name type="scientific">Lachnoclostridium phytofermentans (strain ATCC 700394 / DSM 18823 / ISDg)</name>
    <name type="common">Clostridium phytofermentans</name>
    <dbReference type="NCBI Taxonomy" id="357809"/>
    <lineage>
        <taxon>Bacteria</taxon>
        <taxon>Bacillati</taxon>
        <taxon>Bacillota</taxon>
        <taxon>Clostridia</taxon>
        <taxon>Lachnospirales</taxon>
        <taxon>Lachnospiraceae</taxon>
    </lineage>
</organism>
<dbReference type="Pfam" id="PF01943">
    <property type="entry name" value="Polysacc_synt"/>
    <property type="match status" value="1"/>
</dbReference>
<dbReference type="PIRSF" id="PIRSF038958">
    <property type="entry name" value="PG_synth_SpoVB"/>
    <property type="match status" value="1"/>
</dbReference>
<comment type="subcellular location">
    <subcellularLocation>
        <location evidence="1">Cell membrane</location>
        <topology evidence="1">Multi-pass membrane protein</topology>
    </subcellularLocation>
</comment>
<feature type="transmembrane region" description="Helical" evidence="6">
    <location>
        <begin position="42"/>
        <end position="64"/>
    </location>
</feature>
<dbReference type="PANTHER" id="PTHR30250">
    <property type="entry name" value="PST FAMILY PREDICTED COLANIC ACID TRANSPORTER"/>
    <property type="match status" value="1"/>
</dbReference>
<dbReference type="OrthoDB" id="9775950at2"/>
<reference evidence="8" key="1">
    <citation type="submission" date="2007-11" db="EMBL/GenBank/DDBJ databases">
        <title>Complete genome sequence of Clostridium phytofermentans ISDg.</title>
        <authorList>
            <person name="Leschine S.B."/>
            <person name="Warnick T.A."/>
            <person name="Blanchard J.L."/>
            <person name="Schnell D.J."/>
            <person name="Petit E.L."/>
            <person name="LaTouf W.G."/>
            <person name="Copeland A."/>
            <person name="Lucas S."/>
            <person name="Lapidus A."/>
            <person name="Barry K."/>
            <person name="Glavina del Rio T."/>
            <person name="Dalin E."/>
            <person name="Tice H."/>
            <person name="Pitluck S."/>
            <person name="Kiss H."/>
            <person name="Brettin T."/>
            <person name="Bruce D."/>
            <person name="Detter J.C."/>
            <person name="Han C."/>
            <person name="Kuske C."/>
            <person name="Schmutz J."/>
            <person name="Larimer F."/>
            <person name="Land M."/>
            <person name="Hauser L."/>
            <person name="Kyrpides N."/>
            <person name="Kim E.A."/>
            <person name="Richardson P."/>
        </authorList>
    </citation>
    <scope>NUCLEOTIDE SEQUENCE [LARGE SCALE GENOMIC DNA]</scope>
    <source>
        <strain evidence="8">ATCC 700394 / DSM 18823 / ISDg</strain>
    </source>
</reference>
<dbReference type="GO" id="GO:0005886">
    <property type="term" value="C:plasma membrane"/>
    <property type="evidence" value="ECO:0007669"/>
    <property type="project" value="UniProtKB-SubCell"/>
</dbReference>
<feature type="transmembrane region" description="Helical" evidence="6">
    <location>
        <begin position="280"/>
        <end position="303"/>
    </location>
</feature>
<dbReference type="CDD" id="cd13124">
    <property type="entry name" value="MATE_SpoVB_like"/>
    <property type="match status" value="1"/>
</dbReference>
<evidence type="ECO:0000313" key="7">
    <source>
        <dbReference type="EMBL" id="ABX43266.1"/>
    </source>
</evidence>
<keyword evidence="8" id="KW-1185">Reference proteome</keyword>
<feature type="transmembrane region" description="Helical" evidence="6">
    <location>
        <begin position="84"/>
        <end position="106"/>
    </location>
</feature>
<dbReference type="Proteomes" id="UP000000370">
    <property type="component" value="Chromosome"/>
</dbReference>
<keyword evidence="5 6" id="KW-0472">Membrane</keyword>
<dbReference type="InterPro" id="IPR002797">
    <property type="entry name" value="Polysacc_synth"/>
</dbReference>
<evidence type="ECO:0000313" key="8">
    <source>
        <dbReference type="Proteomes" id="UP000000370"/>
    </source>
</evidence>
<dbReference type="AlphaFoldDB" id="A9KPJ2"/>
<dbReference type="KEGG" id="cpy:Cphy_2908"/>
<feature type="transmembrane region" description="Helical" evidence="6">
    <location>
        <begin position="446"/>
        <end position="465"/>
    </location>
</feature>
<name>A9KPJ2_LACP7</name>
<dbReference type="EMBL" id="CP000885">
    <property type="protein sequence ID" value="ABX43266.1"/>
    <property type="molecule type" value="Genomic_DNA"/>
</dbReference>
<feature type="transmembrane region" description="Helical" evidence="6">
    <location>
        <begin position="12"/>
        <end position="30"/>
    </location>
</feature>
<dbReference type="eggNOG" id="COG2244">
    <property type="taxonomic scope" value="Bacteria"/>
</dbReference>
<keyword evidence="4 6" id="KW-1133">Transmembrane helix</keyword>
<dbReference type="InterPro" id="IPR050833">
    <property type="entry name" value="Poly_Biosynth_Transport"/>
</dbReference>
<feature type="transmembrane region" description="Helical" evidence="6">
    <location>
        <begin position="158"/>
        <end position="175"/>
    </location>
</feature>
<gene>
    <name evidence="7" type="ordered locus">Cphy_2908</name>
</gene>
<feature type="transmembrane region" description="Helical" evidence="6">
    <location>
        <begin position="386"/>
        <end position="406"/>
    </location>
</feature>
<dbReference type="HOGENOM" id="CLU_022017_2_2_9"/>
<keyword evidence="3 6" id="KW-0812">Transmembrane</keyword>
<keyword evidence="2" id="KW-1003">Cell membrane</keyword>
<feature type="transmembrane region" description="Helical" evidence="6">
    <location>
        <begin position="126"/>
        <end position="146"/>
    </location>
</feature>
<accession>A9KPJ2</accession>
<feature type="transmembrane region" description="Helical" evidence="6">
    <location>
        <begin position="354"/>
        <end position="374"/>
    </location>
</feature>
<evidence type="ECO:0000256" key="2">
    <source>
        <dbReference type="ARBA" id="ARBA00022475"/>
    </source>
</evidence>
<feature type="transmembrane region" description="Helical" evidence="6">
    <location>
        <begin position="323"/>
        <end position="342"/>
    </location>
</feature>
<evidence type="ECO:0000256" key="6">
    <source>
        <dbReference type="SAM" id="Phobius"/>
    </source>
</evidence>
<feature type="transmembrane region" description="Helical" evidence="6">
    <location>
        <begin position="412"/>
        <end position="434"/>
    </location>
</feature>
<evidence type="ECO:0000256" key="4">
    <source>
        <dbReference type="ARBA" id="ARBA00022989"/>
    </source>
</evidence>
<evidence type="ECO:0000256" key="3">
    <source>
        <dbReference type="ARBA" id="ARBA00022692"/>
    </source>
</evidence>
<feature type="transmembrane region" description="Helical" evidence="6">
    <location>
        <begin position="187"/>
        <end position="204"/>
    </location>
</feature>
<feature type="transmembrane region" description="Helical" evidence="6">
    <location>
        <begin position="243"/>
        <end position="260"/>
    </location>
</feature>
<dbReference type="InterPro" id="IPR024923">
    <property type="entry name" value="PG_synth_SpoVB"/>
</dbReference>
<dbReference type="PANTHER" id="PTHR30250:SF24">
    <property type="entry name" value="STAGE V SPORULATION PROTEIN B"/>
    <property type="match status" value="1"/>
</dbReference>
<feature type="transmembrane region" description="Helical" evidence="6">
    <location>
        <begin position="477"/>
        <end position="495"/>
    </location>
</feature>
<protein>
    <submittedName>
        <fullName evidence="7">Polysaccharide biosynthesis protein</fullName>
    </submittedName>
</protein>
<proteinExistence type="predicted"/>
<evidence type="ECO:0000256" key="1">
    <source>
        <dbReference type="ARBA" id="ARBA00004651"/>
    </source>
</evidence>